<dbReference type="SUPFAM" id="SSF51735">
    <property type="entry name" value="NAD(P)-binding Rossmann-fold domains"/>
    <property type="match status" value="1"/>
</dbReference>
<dbReference type="Pfam" id="PF01370">
    <property type="entry name" value="Epimerase"/>
    <property type="match status" value="1"/>
</dbReference>
<name>A0A800MZ01_CYTFI</name>
<organism evidence="3 4">
    <name type="scientific">Cytobacillus firmus</name>
    <name type="common">Bacillus firmus</name>
    <dbReference type="NCBI Taxonomy" id="1399"/>
    <lineage>
        <taxon>Bacteria</taxon>
        <taxon>Bacillati</taxon>
        <taxon>Bacillota</taxon>
        <taxon>Bacilli</taxon>
        <taxon>Bacillales</taxon>
        <taxon>Bacillaceae</taxon>
        <taxon>Cytobacillus</taxon>
    </lineage>
</organism>
<comment type="similarity">
    <text evidence="1">Belongs to the NAD(P)-dependent epimerase/dehydratase family.</text>
</comment>
<dbReference type="EMBL" id="VDEM01000008">
    <property type="protein sequence ID" value="KAF0824996.1"/>
    <property type="molecule type" value="Genomic_DNA"/>
</dbReference>
<dbReference type="OrthoDB" id="9771073at2"/>
<comment type="caution">
    <text evidence="3">The sequence shown here is derived from an EMBL/GenBank/DDBJ whole genome shotgun (WGS) entry which is preliminary data.</text>
</comment>
<dbReference type="PANTHER" id="PTHR43000">
    <property type="entry name" value="DTDP-D-GLUCOSE 4,6-DEHYDRATASE-RELATED"/>
    <property type="match status" value="1"/>
</dbReference>
<proteinExistence type="inferred from homology"/>
<accession>A0A800MZ01</accession>
<keyword evidence="3" id="KW-0413">Isomerase</keyword>
<dbReference type="Proteomes" id="UP000465778">
    <property type="component" value="Unassembled WGS sequence"/>
</dbReference>
<evidence type="ECO:0000313" key="3">
    <source>
        <dbReference type="EMBL" id="KAF0824996.1"/>
    </source>
</evidence>
<evidence type="ECO:0000256" key="1">
    <source>
        <dbReference type="ARBA" id="ARBA00007637"/>
    </source>
</evidence>
<dbReference type="Gene3D" id="3.40.50.720">
    <property type="entry name" value="NAD(P)-binding Rossmann-like Domain"/>
    <property type="match status" value="1"/>
</dbReference>
<dbReference type="InterPro" id="IPR001509">
    <property type="entry name" value="Epimerase_deHydtase"/>
</dbReference>
<dbReference type="EC" id="5.1.3.2" evidence="3"/>
<protein>
    <submittedName>
        <fullName evidence="3">UDP-glucose 4-epimerase</fullName>
        <ecNumber evidence="3">5.1.3.2</ecNumber>
    </submittedName>
</protein>
<evidence type="ECO:0000259" key="2">
    <source>
        <dbReference type="Pfam" id="PF01370"/>
    </source>
</evidence>
<gene>
    <name evidence="3" type="ORF">KIS1582_1198</name>
</gene>
<dbReference type="RefSeq" id="WP_159344533.1">
    <property type="nucleotide sequence ID" value="NZ_JBALOT010000039.1"/>
</dbReference>
<dbReference type="AlphaFoldDB" id="A0A800MZ01"/>
<reference evidence="3 4" key="1">
    <citation type="journal article" date="2020" name="G3 (Bethesda)">
        <title>Whole Genome Sequencing and Comparative Genomics of Two Nematicidal Bacillus Strains Reveals a Wide Range of Possible Virulence Factors.</title>
        <authorList>
            <person name="Susic N."/>
            <person name="Janezic S."/>
            <person name="Rupnik M."/>
            <person name="Geric Stare B."/>
        </authorList>
    </citation>
    <scope>NUCLEOTIDE SEQUENCE [LARGE SCALE GENOMIC DNA]</scope>
    <source>
        <strain evidence="3 4">I-1582</strain>
    </source>
</reference>
<evidence type="ECO:0000313" key="4">
    <source>
        <dbReference type="Proteomes" id="UP000465778"/>
    </source>
</evidence>
<dbReference type="InterPro" id="IPR036291">
    <property type="entry name" value="NAD(P)-bd_dom_sf"/>
</dbReference>
<sequence length="310" mass="34653">MREKVLITGGCGFIGSHIAEKLIANGYEVSIVDNLSTGKKCNIDSSNIRFYQCSILEPGFEEIVIEEQPDYIIHQAAQVSVINSIRNSLYDEELNIRGSIKVIEAAVKASAKKVIYASSAAVYGIPQYLPIDTAHPISPLSPYGVSKFSVEKYLEMSYRLYGLNYTILRYANVFGPRQDALGEGGVISIFMDAIVRGEKLTIFGDGEQTRDFIFVDDVAEANVQSLKLGNREVHNISTGNEVSLNELISIIMDITGVAEKPKYESEREGDIKRSVLCNKKAKKNLLWEPKYTLRDGLHETFHFYSSNYVR</sequence>
<feature type="domain" description="NAD-dependent epimerase/dehydratase" evidence="2">
    <location>
        <begin position="5"/>
        <end position="231"/>
    </location>
</feature>
<dbReference type="GO" id="GO:0003978">
    <property type="term" value="F:UDP-glucose 4-epimerase activity"/>
    <property type="evidence" value="ECO:0007669"/>
    <property type="project" value="UniProtKB-EC"/>
</dbReference>